<geneLocation type="plasmid" evidence="2 3">
    <name>unnamed1</name>
</geneLocation>
<dbReference type="Proteomes" id="UP000185622">
    <property type="component" value="Plasmid unnamed1"/>
</dbReference>
<keyword evidence="2" id="KW-0614">Plasmid</keyword>
<evidence type="ECO:0000313" key="3">
    <source>
        <dbReference type="Proteomes" id="UP000185622"/>
    </source>
</evidence>
<dbReference type="Pfam" id="PF04940">
    <property type="entry name" value="BLUF"/>
    <property type="match status" value="1"/>
</dbReference>
<organism evidence="2 3">
    <name type="scientific">Thioclava nitratireducens</name>
    <dbReference type="NCBI Taxonomy" id="1915078"/>
    <lineage>
        <taxon>Bacteria</taxon>
        <taxon>Pseudomonadati</taxon>
        <taxon>Pseudomonadota</taxon>
        <taxon>Alphaproteobacteria</taxon>
        <taxon>Rhodobacterales</taxon>
        <taxon>Paracoccaceae</taxon>
        <taxon>Thioclava</taxon>
    </lineage>
</organism>
<dbReference type="InterPro" id="IPR036046">
    <property type="entry name" value="Acylphosphatase-like_dom_sf"/>
</dbReference>
<dbReference type="SUPFAM" id="SSF54975">
    <property type="entry name" value="Acylphosphatase/BLUF domain-like"/>
    <property type="match status" value="1"/>
</dbReference>
<evidence type="ECO:0000313" key="2">
    <source>
        <dbReference type="EMBL" id="AQS50071.1"/>
    </source>
</evidence>
<name>A0ABN4XKI8_9RHOB</name>
<evidence type="ECO:0000259" key="1">
    <source>
        <dbReference type="PROSITE" id="PS50925"/>
    </source>
</evidence>
<gene>
    <name evidence="2" type="ORF">BMG03_19295</name>
</gene>
<dbReference type="EMBL" id="CP019438">
    <property type="protein sequence ID" value="AQS50071.1"/>
    <property type="molecule type" value="Genomic_DNA"/>
</dbReference>
<accession>A0ABN4XKI8</accession>
<dbReference type="RefSeq" id="WP_075777371.1">
    <property type="nucleotide sequence ID" value="NZ_CP019438.1"/>
</dbReference>
<dbReference type="SMART" id="SM01034">
    <property type="entry name" value="BLUF"/>
    <property type="match status" value="1"/>
</dbReference>
<sequence>MKDLLTISYRSVSCLRKPADEISSILSESLSRNQRLGITGLLLFDGNFLLQTLEGPPVETKSVYAKIICDLRHTNITLLSTRLIRTRVFPTVTARLRPQVTSEA</sequence>
<reference evidence="2 3" key="1">
    <citation type="submission" date="2017-01" db="EMBL/GenBank/DDBJ databases">
        <title>The complete genome sequence of a sulfur-oxidizing marine bacterium Thioclava sp. 25B10_4T.</title>
        <authorList>
            <person name="Liu Y."/>
            <person name="Lai Q."/>
            <person name="Shao Z."/>
        </authorList>
    </citation>
    <scope>NUCLEOTIDE SEQUENCE [LARGE SCALE GENOMIC DNA]</scope>
    <source>
        <strain evidence="2 3">25B10_4</strain>
        <plasmid evidence="2 3">unnamed1</plasmid>
    </source>
</reference>
<proteinExistence type="predicted"/>
<protein>
    <recommendedName>
        <fullName evidence="1">BLUF domain-containing protein</fullName>
    </recommendedName>
</protein>
<dbReference type="Gene3D" id="3.30.70.100">
    <property type="match status" value="1"/>
</dbReference>
<dbReference type="PROSITE" id="PS50925">
    <property type="entry name" value="BLUF"/>
    <property type="match status" value="1"/>
</dbReference>
<dbReference type="InterPro" id="IPR007024">
    <property type="entry name" value="BLUF_domain"/>
</dbReference>
<keyword evidence="3" id="KW-1185">Reference proteome</keyword>
<feature type="domain" description="BLUF" evidence="1">
    <location>
        <begin position="4"/>
        <end position="95"/>
    </location>
</feature>